<dbReference type="RefSeq" id="WP_281005720.1">
    <property type="nucleotide sequence ID" value="NZ_JAYGIE010000078.1"/>
</dbReference>
<evidence type="ECO:0000313" key="2">
    <source>
        <dbReference type="Proteomes" id="UP001301388"/>
    </source>
</evidence>
<reference evidence="1 2" key="1">
    <citation type="submission" date="2023-12" db="EMBL/GenBank/DDBJ databases">
        <title>Baltic Sea Cyanobacteria.</title>
        <authorList>
            <person name="Delbaje E."/>
            <person name="Fewer D.P."/>
            <person name="Shishido T.K."/>
        </authorList>
    </citation>
    <scope>NUCLEOTIDE SEQUENCE [LARGE SCALE GENOMIC DNA]</scope>
    <source>
        <strain evidence="1 2">UHCC 0370</strain>
    </source>
</reference>
<gene>
    <name evidence="1" type="ORF">VB774_14030</name>
</gene>
<organism evidence="1 2">
    <name type="scientific">Pseudanabaena galeata UHCC 0370</name>
    <dbReference type="NCBI Taxonomy" id="3110310"/>
    <lineage>
        <taxon>Bacteria</taxon>
        <taxon>Bacillati</taxon>
        <taxon>Cyanobacteriota</taxon>
        <taxon>Cyanophyceae</taxon>
        <taxon>Pseudanabaenales</taxon>
        <taxon>Pseudanabaenaceae</taxon>
        <taxon>Pseudanabaena</taxon>
    </lineage>
</organism>
<accession>A0ABU5TKD8</accession>
<proteinExistence type="predicted"/>
<dbReference type="Proteomes" id="UP001301388">
    <property type="component" value="Unassembled WGS sequence"/>
</dbReference>
<keyword evidence="2" id="KW-1185">Reference proteome</keyword>
<name>A0ABU5TKD8_9CYAN</name>
<sequence length="93" mass="10727">MKTKGITKRVTVSLTSDVFSSLPSQGRMSWLREAIAEKLQRENRLALRSAESKAIDRIATPIKDEEWVTMGTLDEEFDLEQVNREIKLRGYTR</sequence>
<protein>
    <submittedName>
        <fullName evidence="1">Uncharacterized protein</fullName>
    </submittedName>
</protein>
<evidence type="ECO:0000313" key="1">
    <source>
        <dbReference type="EMBL" id="MEA5478741.1"/>
    </source>
</evidence>
<comment type="caution">
    <text evidence="1">The sequence shown here is derived from an EMBL/GenBank/DDBJ whole genome shotgun (WGS) entry which is preliminary data.</text>
</comment>
<dbReference type="EMBL" id="JAYGIE010000078">
    <property type="protein sequence ID" value="MEA5478741.1"/>
    <property type="molecule type" value="Genomic_DNA"/>
</dbReference>